<dbReference type="EMBL" id="BAABEX010000003">
    <property type="protein sequence ID" value="GAA4418204.1"/>
    <property type="molecule type" value="Genomic_DNA"/>
</dbReference>
<keyword evidence="1" id="KW-0812">Transmembrane</keyword>
<sequence>MLSQPRFRQQAAQGMRQRFHARRQAGFTLVELAIALAVIGLIIGAVAIGKDVQRNAEYTKIKNKFIDQWEQAYNQYYQRAGVVLGDSQTAPRLMVNGANYTAATGTPTSGGNMTGVTSPGAVCRDAGPAAAALGGGSLALPGTTETTLRDQFLRVGVRMPPGRAEGSEDRYVYLDSNGNPQEIQVCFLWQPPGTASGAGNVMVITGLTPDLARSIDQMVDGKPDAREGRFRQFGVTQAAGQANQPGIEWTANNTYQIGAATTTAATNGRTLDEDQVFTVAGVLKMNQ</sequence>
<organism evidence="2 3">
    <name type="scientific">Acidovorax lacteus</name>
    <dbReference type="NCBI Taxonomy" id="1924988"/>
    <lineage>
        <taxon>Bacteria</taxon>
        <taxon>Pseudomonadati</taxon>
        <taxon>Pseudomonadota</taxon>
        <taxon>Betaproteobacteria</taxon>
        <taxon>Burkholderiales</taxon>
        <taxon>Comamonadaceae</taxon>
        <taxon>Acidovorax</taxon>
    </lineage>
</organism>
<evidence type="ECO:0000313" key="2">
    <source>
        <dbReference type="EMBL" id="GAA4418204.1"/>
    </source>
</evidence>
<dbReference type="SUPFAM" id="SSF54523">
    <property type="entry name" value="Pili subunits"/>
    <property type="match status" value="1"/>
</dbReference>
<dbReference type="InterPro" id="IPR012902">
    <property type="entry name" value="N_methyl_site"/>
</dbReference>
<feature type="transmembrane region" description="Helical" evidence="1">
    <location>
        <begin position="25"/>
        <end position="48"/>
    </location>
</feature>
<dbReference type="Pfam" id="PF07963">
    <property type="entry name" value="N_methyl"/>
    <property type="match status" value="1"/>
</dbReference>
<dbReference type="NCBIfam" id="TIGR02532">
    <property type="entry name" value="IV_pilin_GFxxxE"/>
    <property type="match status" value="1"/>
</dbReference>
<evidence type="ECO:0000313" key="3">
    <source>
        <dbReference type="Proteomes" id="UP001501788"/>
    </source>
</evidence>
<keyword evidence="1" id="KW-0472">Membrane</keyword>
<accession>A0ABP8KYB0</accession>
<dbReference type="PROSITE" id="PS00409">
    <property type="entry name" value="PROKAR_NTER_METHYL"/>
    <property type="match status" value="1"/>
</dbReference>
<reference evidence="3" key="1">
    <citation type="journal article" date="2019" name="Int. J. Syst. Evol. Microbiol.">
        <title>The Global Catalogue of Microorganisms (GCM) 10K type strain sequencing project: providing services to taxonomists for standard genome sequencing and annotation.</title>
        <authorList>
            <consortium name="The Broad Institute Genomics Platform"/>
            <consortium name="The Broad Institute Genome Sequencing Center for Infectious Disease"/>
            <person name="Wu L."/>
            <person name="Ma J."/>
        </authorList>
    </citation>
    <scope>NUCLEOTIDE SEQUENCE [LARGE SCALE GENOMIC DNA]</scope>
    <source>
        <strain evidence="3">JCM 31890</strain>
    </source>
</reference>
<comment type="caution">
    <text evidence="2">The sequence shown here is derived from an EMBL/GenBank/DDBJ whole genome shotgun (WGS) entry which is preliminary data.</text>
</comment>
<name>A0ABP8KYB0_9BURK</name>
<dbReference type="InterPro" id="IPR045584">
    <property type="entry name" value="Pilin-like"/>
</dbReference>
<dbReference type="Proteomes" id="UP001501788">
    <property type="component" value="Unassembled WGS sequence"/>
</dbReference>
<gene>
    <name evidence="2" type="ORF">GCM10023090_02860</name>
</gene>
<dbReference type="Gene3D" id="3.30.700.10">
    <property type="entry name" value="Glycoprotein, Type 4 Pilin"/>
    <property type="match status" value="1"/>
</dbReference>
<keyword evidence="1" id="KW-1133">Transmembrane helix</keyword>
<evidence type="ECO:0000256" key="1">
    <source>
        <dbReference type="SAM" id="Phobius"/>
    </source>
</evidence>
<proteinExistence type="predicted"/>
<keyword evidence="3" id="KW-1185">Reference proteome</keyword>
<protein>
    <submittedName>
        <fullName evidence="2">Prepilin-type N-terminal cleavage/methylation domain-containing protein</fullName>
    </submittedName>
</protein>